<dbReference type="CDD" id="cd00038">
    <property type="entry name" value="CAP_ED"/>
    <property type="match status" value="1"/>
</dbReference>
<dbReference type="PROSITE" id="PS50042">
    <property type="entry name" value="CNMP_BINDING_3"/>
    <property type="match status" value="1"/>
</dbReference>
<evidence type="ECO:0000313" key="2">
    <source>
        <dbReference type="EMBL" id="QEC67854.1"/>
    </source>
</evidence>
<accession>A0A5B8V8W3</accession>
<reference evidence="2 3" key="1">
    <citation type="journal article" date="2016" name="Int. J. Syst. Evol. Microbiol.">
        <title>Panacibacter ginsenosidivorans gen. nov., sp. nov., with ginsenoside converting activity isolated from soil of a ginseng field.</title>
        <authorList>
            <person name="Siddiqi M.Z."/>
            <person name="Muhammad Shafi S."/>
            <person name="Choi K.D."/>
            <person name="Im W.T."/>
        </authorList>
    </citation>
    <scope>NUCLEOTIDE SEQUENCE [LARGE SCALE GENOMIC DNA]</scope>
    <source>
        <strain evidence="2 3">Gsoil1550</strain>
    </source>
</reference>
<dbReference type="InterPro" id="IPR000595">
    <property type="entry name" value="cNMP-bd_dom"/>
</dbReference>
<dbReference type="Pfam" id="PF00027">
    <property type="entry name" value="cNMP_binding"/>
    <property type="match status" value="1"/>
</dbReference>
<organism evidence="2 3">
    <name type="scientific">Panacibacter ginsenosidivorans</name>
    <dbReference type="NCBI Taxonomy" id="1813871"/>
    <lineage>
        <taxon>Bacteria</taxon>
        <taxon>Pseudomonadati</taxon>
        <taxon>Bacteroidota</taxon>
        <taxon>Chitinophagia</taxon>
        <taxon>Chitinophagales</taxon>
        <taxon>Chitinophagaceae</taxon>
        <taxon>Panacibacter</taxon>
    </lineage>
</organism>
<evidence type="ECO:0000259" key="1">
    <source>
        <dbReference type="PROSITE" id="PS50042"/>
    </source>
</evidence>
<protein>
    <submittedName>
        <fullName evidence="2">Crp/Fnr family transcriptional regulator</fullName>
    </submittedName>
</protein>
<dbReference type="SMART" id="SM00100">
    <property type="entry name" value="cNMP"/>
    <property type="match status" value="1"/>
</dbReference>
<dbReference type="OrthoDB" id="9152304at2"/>
<dbReference type="Gene3D" id="2.60.120.10">
    <property type="entry name" value="Jelly Rolls"/>
    <property type="match status" value="1"/>
</dbReference>
<dbReference type="KEGG" id="pgin:FRZ67_11295"/>
<dbReference type="EMBL" id="CP042435">
    <property type="protein sequence ID" value="QEC67854.1"/>
    <property type="molecule type" value="Genomic_DNA"/>
</dbReference>
<evidence type="ECO:0000313" key="3">
    <source>
        <dbReference type="Proteomes" id="UP000321533"/>
    </source>
</evidence>
<dbReference type="SUPFAM" id="SSF51206">
    <property type="entry name" value="cAMP-binding domain-like"/>
    <property type="match status" value="1"/>
</dbReference>
<keyword evidence="3" id="KW-1185">Reference proteome</keyword>
<dbReference type="AlphaFoldDB" id="A0A5B8V8W3"/>
<dbReference type="InterPro" id="IPR018490">
    <property type="entry name" value="cNMP-bd_dom_sf"/>
</dbReference>
<name>A0A5B8V8W3_9BACT</name>
<dbReference type="InterPro" id="IPR014710">
    <property type="entry name" value="RmlC-like_jellyroll"/>
</dbReference>
<proteinExistence type="predicted"/>
<feature type="domain" description="Cyclic nucleotide-binding" evidence="1">
    <location>
        <begin position="16"/>
        <end position="116"/>
    </location>
</feature>
<gene>
    <name evidence="2" type="ORF">FRZ67_11295</name>
</gene>
<sequence length="194" mass="22923">MMYDLILKNIADHITLSNEERDYFISILKNKSLRRKQYLVQAGDPCRYECFITKGCLRQYYVDEAGQEHILMFAEEGWWISDMFGFVSGKVALTNVDALEDAELLLIEKTAFDKLLLQYPVFERFFRIKLQRAFISHQRRLIENMSLPADQRYCNFVERYPSFEQRLPLKQIASFLGITPESLSRIRSQRAKNS</sequence>
<dbReference type="Proteomes" id="UP000321533">
    <property type="component" value="Chromosome"/>
</dbReference>